<organism evidence="11 12">
    <name type="scientific">Candidatus Scatocola faecipullorum</name>
    <dbReference type="NCBI Taxonomy" id="2840917"/>
    <lineage>
        <taxon>Bacteria</taxon>
        <taxon>Pseudomonadati</taxon>
        <taxon>Pseudomonadota</taxon>
        <taxon>Alphaproteobacteria</taxon>
        <taxon>Rhodospirillales</taxon>
        <taxon>Rhodospirillaceae</taxon>
        <taxon>Rhodospirillaceae incertae sedis</taxon>
        <taxon>Candidatus Scatocola</taxon>
    </lineage>
</organism>
<gene>
    <name evidence="11" type="ORF">IAD20_01730</name>
</gene>
<evidence type="ECO:0000256" key="10">
    <source>
        <dbReference type="SAM" id="Phobius"/>
    </source>
</evidence>
<keyword evidence="3" id="KW-0050">Antiport</keyword>
<dbReference type="EMBL" id="DVNC01000016">
    <property type="protein sequence ID" value="HIU52783.1"/>
    <property type="molecule type" value="Genomic_DNA"/>
</dbReference>
<dbReference type="InterPro" id="IPR002528">
    <property type="entry name" value="MATE_fam"/>
</dbReference>
<proteinExistence type="predicted"/>
<dbReference type="InterPro" id="IPR048279">
    <property type="entry name" value="MdtK-like"/>
</dbReference>
<evidence type="ECO:0000256" key="3">
    <source>
        <dbReference type="ARBA" id="ARBA00022449"/>
    </source>
</evidence>
<feature type="transmembrane region" description="Helical" evidence="10">
    <location>
        <begin position="133"/>
        <end position="154"/>
    </location>
</feature>
<feature type="transmembrane region" description="Helical" evidence="10">
    <location>
        <begin position="247"/>
        <end position="271"/>
    </location>
</feature>
<keyword evidence="7" id="KW-0406">Ion transport</keyword>
<dbReference type="Pfam" id="PF01554">
    <property type="entry name" value="MatE"/>
    <property type="match status" value="2"/>
</dbReference>
<feature type="transmembrane region" description="Helical" evidence="10">
    <location>
        <begin position="394"/>
        <end position="413"/>
    </location>
</feature>
<keyword evidence="5 10" id="KW-0812">Transmembrane</keyword>
<feature type="transmembrane region" description="Helical" evidence="10">
    <location>
        <begin position="95"/>
        <end position="113"/>
    </location>
</feature>
<evidence type="ECO:0000256" key="1">
    <source>
        <dbReference type="ARBA" id="ARBA00004429"/>
    </source>
</evidence>
<keyword evidence="6 10" id="KW-1133">Transmembrane helix</keyword>
<evidence type="ECO:0000256" key="9">
    <source>
        <dbReference type="ARBA" id="ARBA00031636"/>
    </source>
</evidence>
<reference evidence="11" key="2">
    <citation type="journal article" date="2021" name="PeerJ">
        <title>Extensive microbial diversity within the chicken gut microbiome revealed by metagenomics and culture.</title>
        <authorList>
            <person name="Gilroy R."/>
            <person name="Ravi A."/>
            <person name="Getino M."/>
            <person name="Pursley I."/>
            <person name="Horton D.L."/>
            <person name="Alikhan N.F."/>
            <person name="Baker D."/>
            <person name="Gharbi K."/>
            <person name="Hall N."/>
            <person name="Watson M."/>
            <person name="Adriaenssens E.M."/>
            <person name="Foster-Nyarko E."/>
            <person name="Jarju S."/>
            <person name="Secka A."/>
            <person name="Antonio M."/>
            <person name="Oren A."/>
            <person name="Chaudhuri R.R."/>
            <person name="La Ragione R."/>
            <person name="Hildebrand F."/>
            <person name="Pallen M.J."/>
        </authorList>
    </citation>
    <scope>NUCLEOTIDE SEQUENCE</scope>
    <source>
        <strain evidence="11">ChiW3-316</strain>
    </source>
</reference>
<dbReference type="GO" id="GO:0006811">
    <property type="term" value="P:monoatomic ion transport"/>
    <property type="evidence" value="ECO:0007669"/>
    <property type="project" value="UniProtKB-KW"/>
</dbReference>
<evidence type="ECO:0000256" key="4">
    <source>
        <dbReference type="ARBA" id="ARBA00022475"/>
    </source>
</evidence>
<reference evidence="11" key="1">
    <citation type="submission" date="2020-10" db="EMBL/GenBank/DDBJ databases">
        <authorList>
            <person name="Gilroy R."/>
        </authorList>
    </citation>
    <scope>NUCLEOTIDE SEQUENCE</scope>
    <source>
        <strain evidence="11">ChiW3-316</strain>
    </source>
</reference>
<feature type="transmembrane region" description="Helical" evidence="10">
    <location>
        <begin position="317"/>
        <end position="342"/>
    </location>
</feature>
<dbReference type="PANTHER" id="PTHR43298">
    <property type="entry name" value="MULTIDRUG RESISTANCE PROTEIN NORM-RELATED"/>
    <property type="match status" value="1"/>
</dbReference>
<feature type="transmembrane region" description="Helical" evidence="10">
    <location>
        <begin position="161"/>
        <end position="181"/>
    </location>
</feature>
<dbReference type="InterPro" id="IPR050222">
    <property type="entry name" value="MATE_MdtK"/>
</dbReference>
<comment type="caution">
    <text evidence="11">The sequence shown here is derived from an EMBL/GenBank/DDBJ whole genome shotgun (WGS) entry which is preliminary data.</text>
</comment>
<comment type="subcellular location">
    <subcellularLocation>
        <location evidence="1">Cell inner membrane</location>
        <topology evidence="1">Multi-pass membrane protein</topology>
    </subcellularLocation>
</comment>
<keyword evidence="8 10" id="KW-0472">Membrane</keyword>
<feature type="transmembrane region" description="Helical" evidence="10">
    <location>
        <begin position="20"/>
        <end position="43"/>
    </location>
</feature>
<dbReference type="PANTHER" id="PTHR43298:SF2">
    <property type="entry name" value="FMN_FAD EXPORTER YEEO-RELATED"/>
    <property type="match status" value="1"/>
</dbReference>
<dbReference type="PIRSF" id="PIRSF006603">
    <property type="entry name" value="DinF"/>
    <property type="match status" value="1"/>
</dbReference>
<evidence type="ECO:0000256" key="6">
    <source>
        <dbReference type="ARBA" id="ARBA00022989"/>
    </source>
</evidence>
<name>A0A9D1M2P3_9PROT</name>
<evidence type="ECO:0000313" key="12">
    <source>
        <dbReference type="Proteomes" id="UP000824107"/>
    </source>
</evidence>
<dbReference type="GO" id="GO:0005886">
    <property type="term" value="C:plasma membrane"/>
    <property type="evidence" value="ECO:0007669"/>
    <property type="project" value="UniProtKB-SubCell"/>
</dbReference>
<feature type="transmembrane region" description="Helical" evidence="10">
    <location>
        <begin position="193"/>
        <end position="215"/>
    </location>
</feature>
<feature type="transmembrane region" description="Helical" evidence="10">
    <location>
        <begin position="425"/>
        <end position="446"/>
    </location>
</feature>
<feature type="transmembrane region" description="Helical" evidence="10">
    <location>
        <begin position="354"/>
        <end position="373"/>
    </location>
</feature>
<dbReference type="AlphaFoldDB" id="A0A9D1M2P3"/>
<protein>
    <recommendedName>
        <fullName evidence="9">Multidrug-efflux transporter</fullName>
    </recommendedName>
</protein>
<dbReference type="GO" id="GO:0042910">
    <property type="term" value="F:xenobiotic transmembrane transporter activity"/>
    <property type="evidence" value="ECO:0007669"/>
    <property type="project" value="InterPro"/>
</dbReference>
<accession>A0A9D1M2P3</accession>
<evidence type="ECO:0000313" key="11">
    <source>
        <dbReference type="EMBL" id="HIU52783.1"/>
    </source>
</evidence>
<dbReference type="Proteomes" id="UP000824107">
    <property type="component" value="Unassembled WGS sequence"/>
</dbReference>
<evidence type="ECO:0000256" key="7">
    <source>
        <dbReference type="ARBA" id="ARBA00023065"/>
    </source>
</evidence>
<evidence type="ECO:0000256" key="5">
    <source>
        <dbReference type="ARBA" id="ARBA00022692"/>
    </source>
</evidence>
<evidence type="ECO:0000256" key="8">
    <source>
        <dbReference type="ARBA" id="ARBA00023136"/>
    </source>
</evidence>
<evidence type="ECO:0000256" key="2">
    <source>
        <dbReference type="ARBA" id="ARBA00022448"/>
    </source>
</evidence>
<keyword evidence="2" id="KW-0813">Transport</keyword>
<dbReference type="GO" id="GO:0015297">
    <property type="term" value="F:antiporter activity"/>
    <property type="evidence" value="ECO:0007669"/>
    <property type="project" value="UniProtKB-KW"/>
</dbReference>
<feature type="transmembrane region" description="Helical" evidence="10">
    <location>
        <begin position="49"/>
        <end position="74"/>
    </location>
</feature>
<dbReference type="NCBIfam" id="TIGR00797">
    <property type="entry name" value="matE"/>
    <property type="match status" value="1"/>
</dbReference>
<keyword evidence="4" id="KW-1003">Cell membrane</keyword>
<sequence length="455" mass="50258">MQEYLRQLKIYIKDIAKLALPITTAFVAMGLMGIIDTMIVGNYNTDQLAYIGLANSIFVVLFTIPIGLLQGVLIKSSQKFGAHKFQSTGKIYNEGRKYSFILAIVFTLLGIQGETILRLLGQDDDMVKHGGEVLRVFVFSIPFILMYVNANFFLQSIRRPYVGMYGIIAANILNIIVNPVLVYGKFGFPELGAVGSATSTLIVRIFLAVYILAYIRRMKKNPKLNKRFGLDRSYSTWWNDSRRTRKIGYGIAIMTIATNGSFSIVSTFAGWMGQHTMATFVIMINVSTLLFMICFSISQATSIVVANAYGRGDRKGILMATNAGYVISLTTIITLITILYSYPDQVFGIFTNDPSVISVIKGLLFFVLADLFIDALPLNINGALNGRGDVKIPTLNQVISFLGVRVSACYFFAFTLDMGLKGLPIGLACGGLSSLILNTLRFGYLAHRDKKEGLH</sequence>
<feature type="transmembrane region" description="Helical" evidence="10">
    <location>
        <begin position="277"/>
        <end position="305"/>
    </location>
</feature>